<name>A0A7S7Z0R0_9GAMM</name>
<feature type="domain" description="Cadherin" evidence="3">
    <location>
        <begin position="4284"/>
        <end position="4358"/>
    </location>
</feature>
<dbReference type="InterPro" id="IPR053784">
    <property type="entry name" value="Choice_anch_U_dom"/>
</dbReference>
<accession>A0A7S7Z0R0</accession>
<dbReference type="EMBL" id="CP045430">
    <property type="protein sequence ID" value="QPB85525.1"/>
    <property type="molecule type" value="Genomic_DNA"/>
</dbReference>
<dbReference type="GO" id="GO:0007156">
    <property type="term" value="P:homophilic cell adhesion via plasma membrane adhesion molecules"/>
    <property type="evidence" value="ECO:0007669"/>
    <property type="project" value="InterPro"/>
</dbReference>
<feature type="compositionally biased region" description="Low complexity" evidence="1">
    <location>
        <begin position="1521"/>
        <end position="1537"/>
    </location>
</feature>
<feature type="domain" description="Dystroglycan-type cadherin-like" evidence="4">
    <location>
        <begin position="5221"/>
        <end position="5313"/>
    </location>
</feature>
<sequence>MRLSKVATAVTSAGISAALFSGNIWAGQKTLDYSSGSGTPVDVRDGSNGVPDISLDTAGSVTFILDGGESGDSYTAESFAVAFSSFYATGFISNSGASATNKGYKLLESSGTHFSFDGITFVRATATDSDHRVRLTGFKDSSQTVTIDLTPPAGPGVGTSFSFTRSSDFNNALWQDIDTLIITFPDEDPASAYDTRFAIQNITVDDATASDSSPPIFLSASSTPTDNATNVSVSNDIVIAFDESIALSSGNITIRNVTDSSDFEVFNVATESDGTTTTPGAGRVSISSDKVYLNPASNLTGNRTYAIRIDSGAVTDTSSNAYTGISDDTTFNFSTANTTPVVDLDTGSGSSDSSASFSEGSGAVNIASSASATDADSDTITTITVTLTNDQDGASEGLNVTAAAQNALTGVSGASDITLQDTISITGATATPAEVTTFLQAITYNNTSSTPNETARTVTVVINDGSASSTSRTATVSVTDVTAASSTATGFNTSNGTNLSPAITFAGGDETLTIADASHVSGSTASGGTGTDILSVPTSTNLANLTSLSGFETLTPDSGASITLTESQHESFTTINGAGTNQFTLSSADGNAVITGDADIETYVLGAGFTFTLGGAAQNVTGSSSADTVATGSLTATGTLTGSGGTDVLQLGNGASISGATVSGFETLTVDANASVTMTEAQHDAFSTVTGTATESITISAATDGLTAASAIETYVLGAANSITLSSAGQNVTGSSGNDTIDIAALTATGTLNAAGGTDTLSMSSGASIAGATVSNFENLTLASGASVSMTASQAALFGGTITAAGTETINISGDGDFTTLANVENFSVGDSSTNSRTVTVAAAGTSVTASSSTDAVTFNVGTLSYTGTLTGDGTTADTVSLSSGANISGGTLANIVNLTLASGASVTMTPAQNASFSGTITAAGSETITISGDGNFTTLTGIETYSVNDDSTNSRTITVTNASATIDATASNDAITFDIAGSAFNGSLTGDATTGDTVSASDGADLSSGGFTNIGTLSLASGATISIDAANVANNFTTAITGAAGSETLKLMDGGTFNFANTSVSEIENLAIGTNNIFNITLTDNFDSNGNSVTISNTVGFALSNAITLNASALSGDTINMTATDFDGNDTITGGSGTDTIRPGGGTDSMTGNAGNDNFVGDASDLNGDTITDLSVGDIITINSVTGLTTSNVRFNGTSTLQVDTDATDFSAVEVAITLSNAPASSLDFTVADNGANTDITFISPNNVPTFSNLNGGQTFTENGSAVIIDSDVVVADTELDALDSGAGNYNNATLTIARNGGASSQDVFANNGLLGTLTESSTFTYNSTTVGTVTTNSSGTLVLTFNTSATSAIVDSVLQNITYQNNSEAPPSSVTLDYTFNDGTANSTGTNQATVTITAQNDDPTDISLDTTSINQSATGAGANIGTLSTTDPDTSDSHTYTIVSSGASANGTCSADTNNGSFQINGSNLETQAALSAGSYVVCLQTSDSTTTFQKAFTITVNDDVAPNAPSTPDLDAGSDTGSSDSDNNTNDTTPTFSGTAESGSTVRLYSDQEGGGTTVIGTGTATGGNWQITTSALTAGVTHAITAKATDASSNESSASSSLSVTIDTTAPSAPGTPDLDASSDTGTSNTDNVTNDTTATFTGSGPNGGAITLISSIDGTVGTGTATLGTWTITTSALSAGTHTMTARSTDTAGNTADGSGLSVTVDTSVSAVSITTPIEVDGIVNAAEDNDVLIAGTGAESGNSVTVSITDNNSTVSRTVTADGSGNWTLSGSELDVSSLNNGTLTVSATQTDTAGNTSTAATQTITLDNAAPSALTITTPIETDGVVNAAEDNDVLIAGSGAESGNSVTVTITDNNSSVSRTVTADSSGNWTLSGSELDVSGLNNGTLTVSATQADTAGNTSTAATQTITLDNAAPSALTITTPIETDGVVNAAEDNDVLIAGSGAESGNSVTVTITDNNSTVSRTVTADSSGNWTLSGSELDVSGLNNGTLTVSATQADTAGNTSTAATQTITLDNAAPSALTITTPIETDGLVNAAEDNDVLIAGSGAESGNSVTVTITDNNSSVSRTVTADSSGNWTLSGSELDVSGLNNGTLTVSATQADTAGNTSTAATQTITLDNAAPSALTITTPIETDGVVNAAEDNDVLIAGSGAESDNSVTVTITDNNSSVSRTVTADSSGNWTLSGSELDVSGLNNGTLTVSATQADTAGNTSTAATQTITLDNAAPSALTITTPIETDGIVNAAEDNDVLIAGSGAESGNSVTVTITDSNSTVSRTVTADSSGNWTLSGSELDVSGLNNGTLTVSATQADTAGNTSTAATQTITLDNAAPSALTITTPIETDGIVNAAEDNDVLIAGSGAESGNSVTVSITDNNSTVSRTVTADSSGNWTLSGSELDVSGLNNGTLTVSASQADTAGNTSTAATQTITLDNAAPSALTITTPIETDGIVNAAEDNDVLIAGSGAESGNSVTVTITDNNSSVSRTVTADSSGNWTLSGSELDVSGLNNGTLTVSATQADTAGNTSTAATQTITLDNAAPSALTITTPIETDGLVNAAEDNDVLIAGSGAESGNSVTVTITDNNSTVSRTVTADSSGNWTLSGSELDVSGLNNGTLTVSATQSDTAGNTSTAATQTITLDNAAPSALTITTPIETDGIVNAAEDNDVLIAGSGAESGNSVTVTITDNNSTVSRTVTADSSGNWTLSGSELDVSGLNNGTLTVSATQSDTAGNTSTAATQSITLDNAAPSAVTITTPIETDGIVNAAEDNDVLIAGSGAESGNSVTVTITDNNSSVSRTVTADSSGNWTLSGSELDVSGLNNGTLTVSATQTDTAGNTSTAATQSITLDNAAPSAVTITTPIETDGLVNVAEDNDVLIAGSGAESGNSVTVTITDNNSTVSRTVTADSSGNWTLSGSELDVSGLNNGTLTVSATQTDTAGNTSTAATQSITLDNAAPSAVTITTPIETDGIVNAAEDNDVLIAGSGAESGNSVTVTITDNNSTVSRTVTADSSGNWTLSGSELDVSGLNNGTLTVSATQTDTAGNSSTAATQSIILDNAAPSAVTITTPIETDGIVNAAEDNDVLIAGSGAESGNSVTVTITDNNSSVSRTVTADNSGNWTLSGSELDVSGLNNGTLTVSATQTDTAGNTSTAATQSITLDNAAPSAVTITTPIETDGLVNVAEDNDVLIAGSGAESGNSVTVTITDNNSTVSRTVTADSSGNWTLSGSELDVSGLNNGTLTVSATQTDTAGNTSTAATQMITLDNAAPSAVTITTPIETDGIVNAAEDNDVLIAGSGAESGNNVTVTITDNNSTVSRTVTADSSGNWTLSGSELDVSGLNNGTLTVSATQTDTAGNTSTAATQTITLDNAAPSALTITTPIETDGLVNAAEDNDVLIAGSGAESGNSITVTITDNNSTVSRTVTADSSGNWTLSGSELDVSGLNNGTLTVSATQTDTAGNTSTAATQSITLDNGTPSGQSVAIDQSLINRDNESALSFTLSGLEGSGTFTYQVSDGTNTVSSDSATTITASSQQVTGVNVSTLNEGTLTLTVIVSDEAGNAAEGVMASVTKKYNVAPVLSGTPASTINEDAAYSFTPTLTDSDDGDTHTFSIVNKPGWAEFDTATGALTGTPTDSDVGTHSNIQISVSDGTEQATLTAFSIEVNNTNDAPVGQDFTFTLDEEATLTVAAANGLLSTATDDDTDSGDTLTVSAVSQPQHGQLSLNADGSFSYQHNGSENHSDSFTFQVADSSNATSATQTVTLTINAVADAPTTVNDTATTNEDEAVTFNLLSNDSDPEGDMVASSAAIVTQPTKGSVSIENGVVTYTPNANANGQDTFTYTVKDAALNTSSEATATVTITAVNDRPTVQNFAVNIDEDNASDALAVRAGASDVEDGNPSGDIAVATQPTKGSVAIDQNAGTLVYTPSANETGTDSFTYTITDSEGSTSEPATVSVTIGAVNDKPIVAGDSVTTNEDVGVTLAILNNDSDVEDQGFNGANVTLEDQGNGAGSYAKADVSILADGSLQISPKQDENGTFSFTYTLTDSEGLISDAATVTVTLTPVNDAPVAVGNTAEVAEEGSFEVNVLGNDTDVDENDSFNLASVTVVQAPASGQTQVNAAGAIVYTPNANFSGEDTFTYTVADAAGAVSNEATVTMTVTPVNDAPVISGVPATEVNEDTSYSFTPTSSDVDGDTLTFSIQNAPQWATFDTSTGTLSGTPSNDDVGSYQGIVISVTDGTETVSLTSFDITVSNTNDAPTISGTPATSVNEDTAYSFTPNASDVDSGDTLTFSIANQPDWASFDTQTGTLSGTPANEHVGTTSDIVISVSDGSETVALTGFSVTVVNTNDAPVISGTPATSVNEDSGYSFVPSASDVDAGDTLTFSVANLPSWASFSTSTGAISGTPGNANVGVYQGIVVSVSDGTETVSLDAFAITVVNVNDAPVITGTPGTSVNEDSAYSFTPVASDMDGDSLTFSIANKPDWASFDTQTGTLSGTPENGDVGTSSDIVISVSDGSVSVSLSAFSLTVVNTNDAPEISGTPATSVNEDSVYSFTPSASDVDAGDVLTFSVSNKPNWASFNTATGTLSGTPTDSDVGTDTQIVITVSDGTTHQSLSAFDIEVVNTNDAPTAQDYSFGLDEGQLLTVTTMLGLLSNASDDDLDSGDSLSVSALSQPQHGVLTLNADGSFNYQHDGSESTSDSFTFQVTDAQNAASATHTVSLTINPVEDAPTAVDDSATTNEDTAVQIALLDNDSDPEGNMNAASAVVVTAPSKGAVSIVNGIATYTPADNENGQDSFTYTVADTALNTSEQATVVVTITPVNDAPVAANLTISTDEDTPSAALAVRAAATDVEDGIPTGTVTLTSTPSLGVVSLDQDAGTLVYTPNNNEVGEETFTYTITDSDGLVSASANITVNIGAINDRPVVGDDTVTTDEDVTVVLDILANDSDVEDQGFNGANVTLEDQGNGAGSYAKADVTILADGTLEIAPKQDETGSFSFTYTLTDSEGLASLPATVTVTLTPVNDAPVAVDNSVELQEEGAFEVNVLGNDFDVDEGDSFDLSSVTVVSVPQNGQTTVTAQGTIIYTANTNFFGNDSFTYTVRDQAGAVSNEATVSLSVTPINDAPVVEGQALSLNEDDTLLVTLSGTDPDADTLTYSIVSGVSSGALQQQSETTWLYTPNADFNGSDSFSFMANDGALDSNTATVTLTVSSVNDAPVISGTPDTSVVHNTLYSFTPQASDADGDALTFAITNQPVWAQFDTATGTLSGTPSRDNEGVYSNIVISVTDGTAQTALSAFEIDVQFVNNQPIANNMDIVVNEDGTTSFVADTSDEDGDTVTVSIERQPVSGQLVLQGNTFTYTPFGNFNGLDSFSYIANDGSLNSAAGEVKITINSVNDLPLAVNDSFVFEPQANNTYILDVLANDTDVDAGDVLSIVGAKASVGSVSIADGALSYQAQADTQGLIVIDYLIEDSQKARSKATAQLQINSAPANTLPVITVPTDITTNATGLFTKVSLGTATAVDGNGNTIAVSLVDGTTLFAPGTHFVYWQATDSQGLQSIATQNVFVNPLISLEKDTTVAEEQSHTVNVFLNGPAPSYPVTIPYTVSGSANAADHDLVDGQVVIESGTSAQISFNVFGDGVIEGNENIVITLADSLNRGAKSSSTVTIVEENVAPTVSTSVTQAGETRSLLTINDELVTVTATARDANPQDNVTLDWNAVDSALTDLSAEENTFVFSTSGLTEGIYRLTVTATDDAQPSLSSVSDIYLEVVAELQALTQVDTDGDLIPDDEEGYADSDGDGIPDFQDAITDCNVMQEQAAESAQYLVEGEPGVCLRKGATVAQNSTGGVQLLESELPGDGDAINIGGLFDFIATGLPQAGDTYTIVIPQRRPIPANAVYRKLKNDEWVDFVVSGGNAILSATGEPGYCPPPGSNEWTDGLTEGDWCVQLQIVDGGPNDDDGMANRSVVDPGGIAVPRTNNTLPVAVADEVTIASGQQITIDVLENDTDADGNALTITGATVDFGTVSIVDNKLVYTPPATFVGVATIEYSISDGQGGTSNSQAIVNLTVNSAPTAVLDVASTDDRTTLVIDVLANDTDADGDELFLISAVATHGKATINIDGTLTYEPKVGYSGEDVIVYQVRDSKGAVSKGIVKVTISGYQTVSVENKSSGGLGGLLVIMMSALILRRRRNSKLPAYTLLTTSCLLADPVLAEQWRVEAMVGKAEADYQAPTSVGGLTVGTVDDSSESWSAGAYYELMPKWEVGIRYIDLGQGRLALTGQSLTPDTAHELVARATPVLPEGFALQTGFELLRHERFSAALFLGAFDWEYQVDSTRNSKHLLQYEKEGTSAYGGITLGYDVLENTAINVSYSYYNISENAVNEISAGVSMKF</sequence>
<feature type="domain" description="Dystroglycan-type cadherin-like" evidence="4">
    <location>
        <begin position="4265"/>
        <end position="4357"/>
    </location>
</feature>
<dbReference type="Pfam" id="PF05345">
    <property type="entry name" value="He_PIG"/>
    <property type="match status" value="5"/>
</dbReference>
<feature type="region of interest" description="Disordered" evidence="1">
    <location>
        <begin position="1593"/>
        <end position="1650"/>
    </location>
</feature>
<dbReference type="InterPro" id="IPR044016">
    <property type="entry name" value="Big_13"/>
</dbReference>
<dbReference type="SMART" id="SM00736">
    <property type="entry name" value="CADG"/>
    <property type="match status" value="8"/>
</dbReference>
<dbReference type="InterPro" id="IPR002126">
    <property type="entry name" value="Cadherin-like_dom"/>
</dbReference>
<reference evidence="5 6" key="1">
    <citation type="submission" date="2019-10" db="EMBL/GenBank/DDBJ databases">
        <title>Pseudoalteromonas rubra S4059.</title>
        <authorList>
            <person name="Paulsen S."/>
            <person name="Wang X."/>
        </authorList>
    </citation>
    <scope>NUCLEOTIDE SEQUENCE [LARGE SCALE GENOMIC DNA]</scope>
    <source>
        <strain evidence="5 6">S4059</strain>
    </source>
</reference>
<feature type="compositionally biased region" description="Polar residues" evidence="1">
    <location>
        <begin position="1538"/>
        <end position="1551"/>
    </location>
</feature>
<dbReference type="GO" id="GO:0005509">
    <property type="term" value="F:calcium ion binding"/>
    <property type="evidence" value="ECO:0007669"/>
    <property type="project" value="InterPro"/>
</dbReference>
<evidence type="ECO:0000256" key="2">
    <source>
        <dbReference type="SAM" id="SignalP"/>
    </source>
</evidence>
<feature type="compositionally biased region" description="Low complexity" evidence="1">
    <location>
        <begin position="1597"/>
        <end position="1608"/>
    </location>
</feature>
<evidence type="ECO:0000313" key="5">
    <source>
        <dbReference type="EMBL" id="QPB85525.1"/>
    </source>
</evidence>
<feature type="domain" description="Dystroglycan-type cadherin-like" evidence="4">
    <location>
        <begin position="4451"/>
        <end position="4542"/>
    </location>
</feature>
<dbReference type="CDD" id="cd11304">
    <property type="entry name" value="Cadherin_repeat"/>
    <property type="match status" value="1"/>
</dbReference>
<dbReference type="Pfam" id="PF17963">
    <property type="entry name" value="Big_9"/>
    <property type="match status" value="14"/>
</dbReference>
<proteinExistence type="predicted"/>
<dbReference type="InterPro" id="IPR015919">
    <property type="entry name" value="Cadherin-like_sf"/>
</dbReference>
<dbReference type="InterPro" id="IPR006644">
    <property type="entry name" value="Cadg"/>
</dbReference>
<evidence type="ECO:0000256" key="1">
    <source>
        <dbReference type="SAM" id="MobiDB-lite"/>
    </source>
</evidence>
<feature type="domain" description="Dystroglycan-type cadherin-like" evidence="4">
    <location>
        <begin position="4172"/>
        <end position="4264"/>
    </location>
</feature>
<feature type="chain" id="PRO_5030539313" evidence="2">
    <location>
        <begin position="27"/>
        <end position="6396"/>
    </location>
</feature>
<keyword evidence="2" id="KW-0732">Signal</keyword>
<dbReference type="Gene3D" id="2.60.40.2810">
    <property type="match status" value="3"/>
</dbReference>
<dbReference type="SUPFAM" id="SSF49313">
    <property type="entry name" value="Cadherin-like"/>
    <property type="match status" value="7"/>
</dbReference>
<dbReference type="NCBIfam" id="NF012211">
    <property type="entry name" value="tand_rpt_95"/>
    <property type="match status" value="14"/>
</dbReference>
<protein>
    <submittedName>
        <fullName evidence="5">Tandem-95 repeat protein</fullName>
    </submittedName>
</protein>
<dbReference type="NCBIfam" id="TIGR01965">
    <property type="entry name" value="VCBS_repeat"/>
    <property type="match status" value="2"/>
</dbReference>
<dbReference type="RefSeq" id="WP_195879889.1">
    <property type="nucleotide sequence ID" value="NZ_CP045430.1"/>
</dbReference>
<dbReference type="InterPro" id="IPR038081">
    <property type="entry name" value="CalX-like_sf"/>
</dbReference>
<dbReference type="PANTHER" id="PTHR34720">
    <property type="entry name" value="MICROCYSTIN DEPENDENT PROTEIN"/>
    <property type="match status" value="1"/>
</dbReference>
<dbReference type="InterPro" id="IPR010221">
    <property type="entry name" value="VCBS_dom"/>
</dbReference>
<dbReference type="Pfam" id="PF19077">
    <property type="entry name" value="Big_13"/>
    <property type="match status" value="12"/>
</dbReference>
<dbReference type="InterPro" id="IPR011250">
    <property type="entry name" value="OMP/PagP_B-barrel"/>
</dbReference>
<feature type="compositionally biased region" description="Low complexity" evidence="1">
    <location>
        <begin position="1627"/>
        <end position="1647"/>
    </location>
</feature>
<dbReference type="NCBIfam" id="NF041766">
    <property type="entry name" value="choice_anch_U"/>
    <property type="match status" value="1"/>
</dbReference>
<feature type="domain" description="Cadherin" evidence="3">
    <location>
        <begin position="5149"/>
        <end position="5222"/>
    </location>
</feature>
<dbReference type="InterPro" id="IPR011049">
    <property type="entry name" value="Serralysin-like_metalloprot_C"/>
</dbReference>
<evidence type="ECO:0000259" key="3">
    <source>
        <dbReference type="SMART" id="SM00112"/>
    </source>
</evidence>
<evidence type="ECO:0000259" key="4">
    <source>
        <dbReference type="SMART" id="SM00736"/>
    </source>
</evidence>
<dbReference type="FunFam" id="2.60.40.10:FF:002543">
    <property type="match status" value="6"/>
</dbReference>
<feature type="domain" description="Dystroglycan-type cadherin-like" evidence="4">
    <location>
        <begin position="4358"/>
        <end position="4450"/>
    </location>
</feature>
<feature type="signal peptide" evidence="2">
    <location>
        <begin position="1"/>
        <end position="26"/>
    </location>
</feature>
<feature type="domain" description="Dystroglycan-type cadherin-like" evidence="4">
    <location>
        <begin position="3584"/>
        <end position="3677"/>
    </location>
</feature>
<dbReference type="Gene3D" id="2.60.40.3440">
    <property type="match status" value="6"/>
</dbReference>
<evidence type="ECO:0000313" key="6">
    <source>
        <dbReference type="Proteomes" id="UP000305729"/>
    </source>
</evidence>
<organism evidence="5 6">
    <name type="scientific">Pseudoalteromonas rubra</name>
    <dbReference type="NCBI Taxonomy" id="43658"/>
    <lineage>
        <taxon>Bacteria</taxon>
        <taxon>Pseudomonadati</taxon>
        <taxon>Pseudomonadota</taxon>
        <taxon>Gammaproteobacteria</taxon>
        <taxon>Alteromonadales</taxon>
        <taxon>Pseudoalteromonadaceae</taxon>
        <taxon>Pseudoalteromonas</taxon>
    </lineage>
</organism>
<dbReference type="NCBIfam" id="NF033510">
    <property type="entry name" value="Ca_tandemer"/>
    <property type="match status" value="17"/>
</dbReference>
<dbReference type="SUPFAM" id="SSF141072">
    <property type="entry name" value="CalX-like"/>
    <property type="match status" value="1"/>
</dbReference>
<gene>
    <name evidence="5" type="ORF">CWC22_021175</name>
</gene>
<feature type="domain" description="Dystroglycan-type cadherin-like" evidence="4">
    <location>
        <begin position="4544"/>
        <end position="4635"/>
    </location>
</feature>
<feature type="domain" description="Cadherin" evidence="3">
    <location>
        <begin position="3604"/>
        <end position="3678"/>
    </location>
</feature>
<dbReference type="Gene3D" id="2.60.40.10">
    <property type="entry name" value="Immunoglobulins"/>
    <property type="match status" value="26"/>
</dbReference>
<feature type="region of interest" description="Disordered" evidence="1">
    <location>
        <begin position="1506"/>
        <end position="1570"/>
    </location>
</feature>
<dbReference type="SMART" id="SM00112">
    <property type="entry name" value="CA"/>
    <property type="match status" value="4"/>
</dbReference>
<dbReference type="InterPro" id="IPR040853">
    <property type="entry name" value="RapA2_cadherin-like"/>
</dbReference>
<dbReference type="SUPFAM" id="SSF56925">
    <property type="entry name" value="OMPA-like"/>
    <property type="match status" value="1"/>
</dbReference>
<feature type="domain" description="Dystroglycan-type cadherin-like" evidence="4">
    <location>
        <begin position="4832"/>
        <end position="4929"/>
    </location>
</feature>
<dbReference type="PANTHER" id="PTHR34720:SF9">
    <property type="entry name" value="BLR4714 PROTEIN"/>
    <property type="match status" value="1"/>
</dbReference>
<dbReference type="Gene3D" id="2.60.40.2030">
    <property type="match status" value="1"/>
</dbReference>
<dbReference type="Pfam" id="PF17803">
    <property type="entry name" value="Cadherin_4"/>
    <property type="match status" value="2"/>
</dbReference>
<dbReference type="Proteomes" id="UP000305729">
    <property type="component" value="Chromosome 2"/>
</dbReference>
<dbReference type="InterPro" id="IPR013783">
    <property type="entry name" value="Ig-like_fold"/>
</dbReference>
<dbReference type="GO" id="GO:0016020">
    <property type="term" value="C:membrane"/>
    <property type="evidence" value="ECO:0007669"/>
    <property type="project" value="InterPro"/>
</dbReference>
<feature type="domain" description="Cadherin" evidence="3">
    <location>
        <begin position="4562"/>
        <end position="4636"/>
    </location>
</feature>
<dbReference type="SUPFAM" id="SSF51120">
    <property type="entry name" value="beta-Roll"/>
    <property type="match status" value="1"/>
</dbReference>